<gene>
    <name evidence="3" type="ORF">AAE3_LOCUS14089</name>
</gene>
<feature type="region of interest" description="Disordered" evidence="1">
    <location>
        <begin position="155"/>
        <end position="188"/>
    </location>
</feature>
<dbReference type="GO" id="GO:0005524">
    <property type="term" value="F:ATP binding"/>
    <property type="evidence" value="ECO:0007669"/>
    <property type="project" value="InterPro"/>
</dbReference>
<evidence type="ECO:0000259" key="2">
    <source>
        <dbReference type="PROSITE" id="PS50011"/>
    </source>
</evidence>
<dbReference type="EMBL" id="CACVBS010000116">
    <property type="protein sequence ID" value="CAA7271854.1"/>
    <property type="molecule type" value="Genomic_DNA"/>
</dbReference>
<dbReference type="AlphaFoldDB" id="A0A8S0XUE5"/>
<dbReference type="OrthoDB" id="3269050at2759"/>
<evidence type="ECO:0000313" key="3">
    <source>
        <dbReference type="EMBL" id="CAA7271854.1"/>
    </source>
</evidence>
<sequence length="403" mass="46359">MVKSDKVASAVEQEHYPYHPGVVIHADLYVENATSVESDTDDPTHEAEDLPERSPIPISLAVVQTLSTTLSCVLLVDVSDGYRLPTLSPVTSTPLPLTSKAVLKLYDRRFSAGLREDYDAAIWTPQIERKHRKFMAIPEDVRFACSANDEDDSWRYCSSDEGSNSKSKRKKSTNMARKKQVSSERWSSGHREAYMEQVVQKLYRTEVAIYRELRKLQGQDVPFIYGTVYLREVGRRSLGKLEVRGVLMQYIDPSFSLRDIPERIPDQTQWQEVGEAAVKVVQIVGDYGILNDDVRLDNILVVPTSREEDGEQDDADSEDQPECSTQRFKTVMIDFGIARTQRKDETDDEFRRERRRCDEEGAVGYVLEKHLMKAKQSSDCPHFKYRPSHRLDRPWDNDEEDIW</sequence>
<name>A0A8S0XUE5_CYCAE</name>
<dbReference type="PROSITE" id="PS50011">
    <property type="entry name" value="PROTEIN_KINASE_DOM"/>
    <property type="match status" value="1"/>
</dbReference>
<dbReference type="InterPro" id="IPR011009">
    <property type="entry name" value="Kinase-like_dom_sf"/>
</dbReference>
<comment type="caution">
    <text evidence="3">The sequence shown here is derived from an EMBL/GenBank/DDBJ whole genome shotgun (WGS) entry which is preliminary data.</text>
</comment>
<protein>
    <recommendedName>
        <fullName evidence="2">Protein kinase domain-containing protein</fullName>
    </recommendedName>
</protein>
<feature type="domain" description="Protein kinase" evidence="2">
    <location>
        <begin position="155"/>
        <end position="403"/>
    </location>
</feature>
<reference evidence="3 4" key="1">
    <citation type="submission" date="2020-01" db="EMBL/GenBank/DDBJ databases">
        <authorList>
            <person name="Gupta K D."/>
        </authorList>
    </citation>
    <scope>NUCLEOTIDE SEQUENCE [LARGE SCALE GENOMIC DNA]</scope>
</reference>
<dbReference type="SUPFAM" id="SSF56112">
    <property type="entry name" value="Protein kinase-like (PK-like)"/>
    <property type="match status" value="1"/>
</dbReference>
<dbReference type="InterPro" id="IPR000719">
    <property type="entry name" value="Prot_kinase_dom"/>
</dbReference>
<dbReference type="Proteomes" id="UP000467700">
    <property type="component" value="Unassembled WGS sequence"/>
</dbReference>
<accession>A0A8S0XUE5</accession>
<feature type="region of interest" description="Disordered" evidence="1">
    <location>
        <begin position="378"/>
        <end position="403"/>
    </location>
</feature>
<feature type="compositionally biased region" description="Basic residues" evidence="1">
    <location>
        <begin position="166"/>
        <end position="180"/>
    </location>
</feature>
<evidence type="ECO:0000256" key="1">
    <source>
        <dbReference type="SAM" id="MobiDB-lite"/>
    </source>
</evidence>
<dbReference type="GO" id="GO:0004672">
    <property type="term" value="F:protein kinase activity"/>
    <property type="evidence" value="ECO:0007669"/>
    <property type="project" value="InterPro"/>
</dbReference>
<evidence type="ECO:0000313" key="4">
    <source>
        <dbReference type="Proteomes" id="UP000467700"/>
    </source>
</evidence>
<organism evidence="3 4">
    <name type="scientific">Cyclocybe aegerita</name>
    <name type="common">Black poplar mushroom</name>
    <name type="synonym">Agrocybe aegerita</name>
    <dbReference type="NCBI Taxonomy" id="1973307"/>
    <lineage>
        <taxon>Eukaryota</taxon>
        <taxon>Fungi</taxon>
        <taxon>Dikarya</taxon>
        <taxon>Basidiomycota</taxon>
        <taxon>Agaricomycotina</taxon>
        <taxon>Agaricomycetes</taxon>
        <taxon>Agaricomycetidae</taxon>
        <taxon>Agaricales</taxon>
        <taxon>Agaricineae</taxon>
        <taxon>Bolbitiaceae</taxon>
        <taxon>Cyclocybe</taxon>
    </lineage>
</organism>
<proteinExistence type="predicted"/>
<keyword evidence="4" id="KW-1185">Reference proteome</keyword>